<dbReference type="Gene3D" id="3.40.50.720">
    <property type="entry name" value="NAD(P)-binding Rossmann-like Domain"/>
    <property type="match status" value="1"/>
</dbReference>
<organism evidence="2 3">
    <name type="scientific">Talaromyces stipitatus (strain ATCC 10500 / CBS 375.48 / QM 6759 / NRRL 1006)</name>
    <name type="common">Penicillium stipitatum</name>
    <dbReference type="NCBI Taxonomy" id="441959"/>
    <lineage>
        <taxon>Eukaryota</taxon>
        <taxon>Fungi</taxon>
        <taxon>Dikarya</taxon>
        <taxon>Ascomycota</taxon>
        <taxon>Pezizomycotina</taxon>
        <taxon>Eurotiomycetes</taxon>
        <taxon>Eurotiomycetidae</taxon>
        <taxon>Eurotiales</taxon>
        <taxon>Trichocomaceae</taxon>
        <taxon>Talaromyces</taxon>
        <taxon>Talaromyces sect. Talaromyces</taxon>
    </lineage>
</organism>
<dbReference type="OrthoDB" id="10262413at2759"/>
<evidence type="ECO:0000313" key="2">
    <source>
        <dbReference type="EMBL" id="EED16295.1"/>
    </source>
</evidence>
<dbReference type="PANTHER" id="PTHR48079:SF6">
    <property type="entry name" value="NAD(P)-BINDING DOMAIN-CONTAINING PROTEIN-RELATED"/>
    <property type="match status" value="1"/>
</dbReference>
<dbReference type="InterPro" id="IPR001509">
    <property type="entry name" value="Epimerase_deHydtase"/>
</dbReference>
<dbReference type="InParanoid" id="B8MGH5"/>
<protein>
    <recommendedName>
        <fullName evidence="1">NAD-dependent epimerase/dehydratase domain-containing protein</fullName>
    </recommendedName>
</protein>
<dbReference type="PANTHER" id="PTHR48079">
    <property type="entry name" value="PROTEIN YEEZ"/>
    <property type="match status" value="1"/>
</dbReference>
<keyword evidence="3" id="KW-1185">Reference proteome</keyword>
<accession>B8MGH5</accession>
<dbReference type="SUPFAM" id="SSF51735">
    <property type="entry name" value="NAD(P)-binding Rossmann-fold domains"/>
    <property type="match status" value="1"/>
</dbReference>
<proteinExistence type="predicted"/>
<dbReference type="Pfam" id="PF01370">
    <property type="entry name" value="Epimerase"/>
    <property type="match status" value="1"/>
</dbReference>
<dbReference type="eggNOG" id="ENOG502SJ62">
    <property type="taxonomic scope" value="Eukaryota"/>
</dbReference>
<dbReference type="EMBL" id="EQ962656">
    <property type="protein sequence ID" value="EED16295.1"/>
    <property type="molecule type" value="Genomic_DNA"/>
</dbReference>
<dbReference type="InterPro" id="IPR036291">
    <property type="entry name" value="NAD(P)-bd_dom_sf"/>
</dbReference>
<feature type="domain" description="NAD-dependent epimerase/dehydratase" evidence="1">
    <location>
        <begin position="5"/>
        <end position="80"/>
    </location>
</feature>
<reference evidence="3" key="1">
    <citation type="journal article" date="2015" name="Genome Announc.">
        <title>Genome sequence of the AIDS-associated pathogen Penicillium marneffei (ATCC18224) and its near taxonomic relative Talaromyces stipitatus (ATCC10500).</title>
        <authorList>
            <person name="Nierman W.C."/>
            <person name="Fedorova-Abrams N.D."/>
            <person name="Andrianopoulos A."/>
        </authorList>
    </citation>
    <scope>NUCLEOTIDE SEQUENCE [LARGE SCALE GENOMIC DNA]</scope>
    <source>
        <strain evidence="3">ATCC 10500 / CBS 375.48 / QM 6759 / NRRL 1006</strain>
    </source>
</reference>
<dbReference type="Proteomes" id="UP000001745">
    <property type="component" value="Unassembled WGS sequence"/>
</dbReference>
<dbReference type="HOGENOM" id="CLU_007383_12_0_1"/>
<dbReference type="InterPro" id="IPR051783">
    <property type="entry name" value="NAD(P)-dependent_oxidoreduct"/>
</dbReference>
<dbReference type="GO" id="GO:0004029">
    <property type="term" value="F:aldehyde dehydrogenase (NAD+) activity"/>
    <property type="evidence" value="ECO:0007669"/>
    <property type="project" value="TreeGrafter"/>
</dbReference>
<dbReference type="GeneID" id="8099192"/>
<evidence type="ECO:0000313" key="3">
    <source>
        <dbReference type="Proteomes" id="UP000001745"/>
    </source>
</evidence>
<name>B8MGH5_TALSN</name>
<gene>
    <name evidence="2" type="ORF">TSTA_013930</name>
</gene>
<dbReference type="STRING" id="441959.B8MGH5"/>
<dbReference type="VEuPathDB" id="FungiDB:TSTA_013930"/>
<sequence length="349" mass="38669">MSHNIVITGASGYLGGTLLARWKEANLPPYKNLYALVRTDEQAKAVKELYNAEPVRIDLNDDADIEQAIVSREISVIYYLIDVMDKRKPAAMIRALSKVKQNTGRDDVHFLFTTGAKIFSSHTGLPTNRPLLDTEEEIYELLRTAKGPQPLIVEAGKTNVKIIDDAEALGVRSYIFSPCIVYGKGEGFGNPISIQTVAVIRAAKRTRRIYTVDDSSATWPVCHVYDNTTLYLSILRAILSGQNPRYGKNGFYLAASGLVKWHDLYRALAKRLLEKDVIDDDIITPANDAALEKMSTVLRGDKSFVSAEIGGRCTFTAARGHTIGWKAKYAPEHILEVAGEEVDLVLEHS</sequence>
<dbReference type="AlphaFoldDB" id="B8MGH5"/>
<dbReference type="RefSeq" id="XP_002483529.1">
    <property type="nucleotide sequence ID" value="XM_002483484.1"/>
</dbReference>
<dbReference type="GO" id="GO:0005737">
    <property type="term" value="C:cytoplasm"/>
    <property type="evidence" value="ECO:0007669"/>
    <property type="project" value="TreeGrafter"/>
</dbReference>
<evidence type="ECO:0000259" key="1">
    <source>
        <dbReference type="Pfam" id="PF01370"/>
    </source>
</evidence>
<dbReference type="OMA" id="QYPPEHI"/>
<dbReference type="PhylomeDB" id="B8MGH5"/>